<dbReference type="InterPro" id="IPR013783">
    <property type="entry name" value="Ig-like_fold"/>
</dbReference>
<comment type="caution">
    <text evidence="9">The sequence shown here is derived from an EMBL/GenBank/DDBJ whole genome shotgun (WGS) entry which is preliminary data.</text>
</comment>
<feature type="transmembrane region" description="Helical" evidence="7">
    <location>
        <begin position="268"/>
        <end position="288"/>
    </location>
</feature>
<feature type="transmembrane region" description="Helical" evidence="7">
    <location>
        <begin position="300"/>
        <end position="319"/>
    </location>
</feature>
<keyword evidence="5 7" id="KW-1133">Transmembrane helix</keyword>
<feature type="transmembrane region" description="Helical" evidence="7">
    <location>
        <begin position="386"/>
        <end position="411"/>
    </location>
</feature>
<dbReference type="InterPro" id="IPR050366">
    <property type="entry name" value="BP-dependent_transpt_permease"/>
</dbReference>
<feature type="transmembrane region" description="Helical" evidence="7">
    <location>
        <begin position="50"/>
        <end position="71"/>
    </location>
</feature>
<evidence type="ECO:0000259" key="8">
    <source>
        <dbReference type="PROSITE" id="PS50928"/>
    </source>
</evidence>
<organism evidence="9 10">
    <name type="scientific">Sinobacterium norvegicum</name>
    <dbReference type="NCBI Taxonomy" id="1641715"/>
    <lineage>
        <taxon>Bacteria</taxon>
        <taxon>Pseudomonadati</taxon>
        <taxon>Pseudomonadota</taxon>
        <taxon>Gammaproteobacteria</taxon>
        <taxon>Cellvibrionales</taxon>
        <taxon>Spongiibacteraceae</taxon>
        <taxon>Sinobacterium</taxon>
    </lineage>
</organism>
<evidence type="ECO:0000256" key="7">
    <source>
        <dbReference type="RuleBase" id="RU363032"/>
    </source>
</evidence>
<evidence type="ECO:0000256" key="2">
    <source>
        <dbReference type="ARBA" id="ARBA00022448"/>
    </source>
</evidence>
<evidence type="ECO:0000256" key="3">
    <source>
        <dbReference type="ARBA" id="ARBA00022475"/>
    </source>
</evidence>
<keyword evidence="6 7" id="KW-0472">Membrane</keyword>
<keyword evidence="2 7" id="KW-0813">Transport</keyword>
<evidence type="ECO:0000313" key="9">
    <source>
        <dbReference type="EMBL" id="CAH0990844.1"/>
    </source>
</evidence>
<dbReference type="RefSeq" id="WP_237443512.1">
    <property type="nucleotide sequence ID" value="NZ_CAKLPX010000001.1"/>
</dbReference>
<dbReference type="SUPFAM" id="SSF161098">
    <property type="entry name" value="MetI-like"/>
    <property type="match status" value="1"/>
</dbReference>
<dbReference type="PANTHER" id="PTHR43386:SF22">
    <property type="entry name" value="OLIGOPEPTIDE TRANSPORT SYSTEM PERMEASE PROTEIN OPPC"/>
    <property type="match status" value="1"/>
</dbReference>
<accession>A0ABM9ACB7</accession>
<feature type="transmembrane region" description="Helical" evidence="7">
    <location>
        <begin position="440"/>
        <end position="461"/>
    </location>
</feature>
<name>A0ABM9ACB7_9GAMM</name>
<dbReference type="InterPro" id="IPR025966">
    <property type="entry name" value="OppC_N"/>
</dbReference>
<dbReference type="InterPro" id="IPR000515">
    <property type="entry name" value="MetI-like"/>
</dbReference>
<proteinExistence type="inferred from homology"/>
<evidence type="ECO:0000256" key="4">
    <source>
        <dbReference type="ARBA" id="ARBA00022692"/>
    </source>
</evidence>
<dbReference type="Proteomes" id="UP000838100">
    <property type="component" value="Unassembled WGS sequence"/>
</dbReference>
<comment type="similarity">
    <text evidence="7">Belongs to the binding-protein-dependent transport system permease family.</text>
</comment>
<dbReference type="EMBL" id="CAKLPX010000001">
    <property type="protein sequence ID" value="CAH0990844.1"/>
    <property type="molecule type" value="Genomic_DNA"/>
</dbReference>
<dbReference type="CDD" id="cd06261">
    <property type="entry name" value="TM_PBP2"/>
    <property type="match status" value="1"/>
</dbReference>
<evidence type="ECO:0000256" key="6">
    <source>
        <dbReference type="ARBA" id="ARBA00023136"/>
    </source>
</evidence>
<dbReference type="InterPro" id="IPR035906">
    <property type="entry name" value="MetI-like_sf"/>
</dbReference>
<dbReference type="Gene3D" id="2.60.40.10">
    <property type="entry name" value="Immunoglobulins"/>
    <property type="match status" value="1"/>
</dbReference>
<gene>
    <name evidence="9" type="ORF">SIN8267_00944</name>
</gene>
<keyword evidence="10" id="KW-1185">Reference proteome</keyword>
<keyword evidence="3" id="KW-1003">Cell membrane</keyword>
<comment type="subcellular location">
    <subcellularLocation>
        <location evidence="1 7">Cell membrane</location>
        <topology evidence="1 7">Multi-pass membrane protein</topology>
    </subcellularLocation>
</comment>
<evidence type="ECO:0000256" key="5">
    <source>
        <dbReference type="ARBA" id="ARBA00022989"/>
    </source>
</evidence>
<dbReference type="PROSITE" id="PS50928">
    <property type="entry name" value="ABC_TM1"/>
    <property type="match status" value="1"/>
</dbReference>
<evidence type="ECO:0000313" key="10">
    <source>
        <dbReference type="Proteomes" id="UP000838100"/>
    </source>
</evidence>
<reference evidence="9" key="1">
    <citation type="submission" date="2021-12" db="EMBL/GenBank/DDBJ databases">
        <authorList>
            <person name="Rodrigo-Torres L."/>
            <person name="Arahal R. D."/>
            <person name="Lucena T."/>
        </authorList>
    </citation>
    <scope>NUCLEOTIDE SEQUENCE</scope>
    <source>
        <strain evidence="9">CECT 8267</strain>
    </source>
</reference>
<dbReference type="Pfam" id="PF00528">
    <property type="entry name" value="BPD_transp_1"/>
    <property type="match status" value="1"/>
</dbReference>
<protein>
    <recommendedName>
        <fullName evidence="8">ABC transmembrane type-1 domain-containing protein</fullName>
    </recommendedName>
</protein>
<keyword evidence="4 7" id="KW-0812">Transmembrane</keyword>
<dbReference type="Pfam" id="PF12911">
    <property type="entry name" value="OppC_N"/>
    <property type="match status" value="1"/>
</dbReference>
<dbReference type="PANTHER" id="PTHR43386">
    <property type="entry name" value="OLIGOPEPTIDE TRANSPORT SYSTEM PERMEASE PROTEIN APPC"/>
    <property type="match status" value="1"/>
</dbReference>
<evidence type="ECO:0000256" key="1">
    <source>
        <dbReference type="ARBA" id="ARBA00004651"/>
    </source>
</evidence>
<dbReference type="Gene3D" id="1.10.3720.10">
    <property type="entry name" value="MetI-like"/>
    <property type="match status" value="1"/>
</dbReference>
<sequence length="473" mass="51713">MSTVNQSTLPVFDPAAFEPLKKQQQAEEIVRPSLSYWQDAWQRLKQNRSAIVSLWIVIFLLFFTLAGPLIWRVDSNSQDLMQISRGPSFAATAVLIADDNPVPRVILSPQQLAGLVAGSEATAEVRLLTAANTEAVDLAWQGVANASGYTIYRHEYPPHGRHDLGVPLADTGAEQVSFRDGLQLESIRYYYSVVALFDGVESEQYQQLIVDVEQAIKQVDALRQGLISEGQATALLGSQVTLKSHPMGTDYLGRDMLARLMEGARTSLFIGIVAPLLFVGFGLLYGGISGYVGGKTDEVMMRFVDFVIALPFLLFMILFKVVFGIGPGESGIMPMLVALVLLSWPSTARLVRGQVLQIREEPYIHAAMLMGASPSYLIMKHMLPNVMGVLLVSLTFAIPSAIFTEAFLSFIGMGVAPPTPSWGSMCNDGLRTMLTHPHELLFPALFISATVMAFNLLGDGLRDALDVKMRGQS</sequence>
<feature type="domain" description="ABC transmembrane type-1" evidence="8">
    <location>
        <begin position="264"/>
        <end position="458"/>
    </location>
</feature>